<evidence type="ECO:0000313" key="2">
    <source>
        <dbReference type="Proteomes" id="UP001186974"/>
    </source>
</evidence>
<keyword evidence="2" id="KW-1185">Reference proteome</keyword>
<accession>A0ACC3CW25</accession>
<sequence length="423" mass="48729">MHSTAVEDDNVPGGKAGVDFYFIEEDGNTFKATVEYDPYFLVAVRRGREQEVEEWCRRAFEGLVKKTQRVEKEDLQMPNHLLGYRRTLLKLSFANVSDLLAVRKVIMPIAEKNKKKMNAMDTYAEVASANAGFDMFDEDQDYDKRPNGVVDASDFIVDIREYDVPYHVRVAIDKDIRIGKWYTVEAKHGVVSLSCIEERLQRADPVVMAFDIETTKLPLKFPDALIDQVMMISYMIDGQGFLITNREIVSEDISDFDYTPKPEYDGPFMIFNEPDEKAVLERFFEHIKEARPTVIVTYNGDFFDWPFIEARSSILGIDMYQEIGFRKNSEDIYQSDYCAHMDAFAWVNRDSYLPQGSRGLKAVTVAKLGYDPDELDPELMTPYASERPQTLAEYSVSDAVATYYLYMKYVHPFIFSLCTIIPL</sequence>
<comment type="caution">
    <text evidence="1">The sequence shown here is derived from an EMBL/GenBank/DDBJ whole genome shotgun (WGS) entry which is preliminary data.</text>
</comment>
<organism evidence="1 2">
    <name type="scientific">Coniosporium uncinatum</name>
    <dbReference type="NCBI Taxonomy" id="93489"/>
    <lineage>
        <taxon>Eukaryota</taxon>
        <taxon>Fungi</taxon>
        <taxon>Dikarya</taxon>
        <taxon>Ascomycota</taxon>
        <taxon>Pezizomycotina</taxon>
        <taxon>Dothideomycetes</taxon>
        <taxon>Dothideomycetes incertae sedis</taxon>
        <taxon>Coniosporium</taxon>
    </lineage>
</organism>
<gene>
    <name evidence="1" type="primary">POL2_2</name>
    <name evidence="1" type="ORF">LTS18_013717</name>
</gene>
<reference evidence="1" key="1">
    <citation type="submission" date="2024-09" db="EMBL/GenBank/DDBJ databases">
        <title>Black Yeasts Isolated from many extreme environments.</title>
        <authorList>
            <person name="Coleine C."/>
            <person name="Stajich J.E."/>
            <person name="Selbmann L."/>
        </authorList>
    </citation>
    <scope>NUCLEOTIDE SEQUENCE</scope>
    <source>
        <strain evidence="1">CCFEE 5737</strain>
    </source>
</reference>
<protein>
    <submittedName>
        <fullName evidence="1">DNA polymerase epsilon catalytic subunit</fullName>
    </submittedName>
</protein>
<proteinExistence type="predicted"/>
<name>A0ACC3CW25_9PEZI</name>
<dbReference type="Proteomes" id="UP001186974">
    <property type="component" value="Unassembled WGS sequence"/>
</dbReference>
<dbReference type="EMBL" id="JAWDJW010010612">
    <property type="protein sequence ID" value="KAK3045539.1"/>
    <property type="molecule type" value="Genomic_DNA"/>
</dbReference>
<evidence type="ECO:0000313" key="1">
    <source>
        <dbReference type="EMBL" id="KAK3045539.1"/>
    </source>
</evidence>
<feature type="non-terminal residue" evidence="1">
    <location>
        <position position="423"/>
    </location>
</feature>